<sequence length="77" mass="8169">MQMILILMSIYILFQKGVMMLKQFINDESGATAIEYGILAAGLAAGVLAIFGSDGVFISALKEKFLGIVNSLNPAGE</sequence>
<feature type="transmembrane region" description="Helical" evidence="1">
    <location>
        <begin position="36"/>
        <end position="61"/>
    </location>
</feature>
<evidence type="ECO:0000256" key="1">
    <source>
        <dbReference type="SAM" id="Phobius"/>
    </source>
</evidence>
<keyword evidence="1" id="KW-1133">Transmembrane helix</keyword>
<dbReference type="Proteomes" id="UP000002275">
    <property type="component" value="Chromosome I"/>
</dbReference>
<keyword evidence="1" id="KW-0812">Transmembrane</keyword>
<dbReference type="EMBL" id="AE016795">
    <property type="protein sequence ID" value="ADV91938.1"/>
    <property type="molecule type" value="Genomic_DNA"/>
</dbReference>
<protein>
    <recommendedName>
        <fullName evidence="4">Flp family type IVb pilin</fullName>
    </recommendedName>
</protein>
<organism evidence="2 3">
    <name type="scientific">Vibrio vulnificus (strain CMCP6)</name>
    <dbReference type="NCBI Taxonomy" id="216895"/>
    <lineage>
        <taxon>Bacteria</taxon>
        <taxon>Pseudomonadati</taxon>
        <taxon>Pseudomonadota</taxon>
        <taxon>Gammaproteobacteria</taxon>
        <taxon>Vibrionales</taxon>
        <taxon>Vibrionaceae</taxon>
        <taxon>Vibrio</taxon>
    </lineage>
</organism>
<gene>
    <name evidence="2" type="ordered locus">VV1_3224</name>
</gene>
<keyword evidence="1" id="KW-0472">Membrane</keyword>
<reference evidence="3" key="1">
    <citation type="submission" date="2002-12" db="EMBL/GenBank/DDBJ databases">
        <title>Complete genome sequence of Vibrio vulnificus CMCP6.</title>
        <authorList>
            <person name="Rhee J.H."/>
            <person name="Kim S.Y."/>
            <person name="Chung S.S."/>
            <person name="Kim J.J."/>
            <person name="Moon Y.H."/>
            <person name="Jeong H."/>
            <person name="Choy H.E."/>
        </authorList>
    </citation>
    <scope>NUCLEOTIDE SEQUENCE [LARGE SCALE GENOMIC DNA]</scope>
    <source>
        <strain evidence="3">CMCP6</strain>
    </source>
</reference>
<evidence type="ECO:0000313" key="3">
    <source>
        <dbReference type="Proteomes" id="UP000002275"/>
    </source>
</evidence>
<evidence type="ECO:0008006" key="4">
    <source>
        <dbReference type="Google" id="ProtNLM"/>
    </source>
</evidence>
<proteinExistence type="predicted"/>
<name>A0A3Q0MF75_VIBVU</name>
<evidence type="ECO:0000313" key="2">
    <source>
        <dbReference type="EMBL" id="ADV91938.1"/>
    </source>
</evidence>
<reference evidence="2 3" key="3">
    <citation type="journal article" date="2011" name="Mol. Syst. Biol.">
        <title>Integrative genome-scale metabolic analysis of Vibrio vulnificus for drug targeting and discovery.</title>
        <authorList>
            <person name="Kim H.U."/>
            <person name="Kim S.Y."/>
            <person name="Jeong H."/>
            <person name="Kim T.Y."/>
            <person name="Kim J.J."/>
            <person name="Choy H.E."/>
            <person name="Yi K.Y."/>
            <person name="Rhee J.H."/>
            <person name="Lee S.Y."/>
        </authorList>
    </citation>
    <scope>NUCLEOTIDE SEQUENCE [LARGE SCALE GENOMIC DNA]</scope>
    <source>
        <strain evidence="2 3">CMCP6</strain>
    </source>
</reference>
<accession>A0A3Q0MF75</accession>
<dbReference type="KEGG" id="vvu:VV1_3224"/>
<reference evidence="2 3" key="2">
    <citation type="journal article" date="2003" name="Infect. Immun.">
        <title>Characterization and pathogenic significance of Vibrio vulnificus antigens preferentially expressed in septicemic patients.</title>
        <authorList>
            <person name="Kim Y.R."/>
            <person name="Lee S.E."/>
            <person name="Kim C.M."/>
            <person name="Kim S.Y."/>
            <person name="Shin E.K."/>
            <person name="Shin D.H."/>
            <person name="Chung S.S."/>
            <person name="Choy H.E."/>
            <person name="Progulske-Fox A."/>
            <person name="Hillman J.D."/>
            <person name="Handfield M."/>
            <person name="Rhee J.H."/>
        </authorList>
    </citation>
    <scope>NUCLEOTIDE SEQUENCE [LARGE SCALE GENOMIC DNA]</scope>
    <source>
        <strain evidence="2 3">CMCP6</strain>
    </source>
</reference>
<dbReference type="AlphaFoldDB" id="A0A3Q0MF75"/>
<dbReference type="InterPro" id="IPR007047">
    <property type="entry name" value="Flp_Fap"/>
</dbReference>
<dbReference type="Pfam" id="PF04964">
    <property type="entry name" value="Flp_Fap"/>
    <property type="match status" value="1"/>
</dbReference>